<dbReference type="GO" id="GO:0030246">
    <property type="term" value="F:carbohydrate binding"/>
    <property type="evidence" value="ECO:0007669"/>
    <property type="project" value="InterPro"/>
</dbReference>
<dbReference type="Proteomes" id="UP000283786">
    <property type="component" value="Chromosome"/>
</dbReference>
<dbReference type="RefSeq" id="WP_119838837.1">
    <property type="nucleotide sequence ID" value="NZ_CP060436.1"/>
</dbReference>
<dbReference type="GO" id="GO:0005975">
    <property type="term" value="P:carbohydrate metabolic process"/>
    <property type="evidence" value="ECO:0007669"/>
    <property type="project" value="InterPro"/>
</dbReference>
<dbReference type="GO" id="GO:0016853">
    <property type="term" value="F:isomerase activity"/>
    <property type="evidence" value="ECO:0007669"/>
    <property type="project" value="InterPro"/>
</dbReference>
<dbReference type="SUPFAM" id="SSF74650">
    <property type="entry name" value="Galactose mutarotase-like"/>
    <property type="match status" value="1"/>
</dbReference>
<protein>
    <submittedName>
        <fullName evidence="1">Protein LacX, plasmid</fullName>
    </submittedName>
</protein>
<evidence type="ECO:0000313" key="2">
    <source>
        <dbReference type="Proteomes" id="UP000283786"/>
    </source>
</evidence>
<sequence>MTQDLTTISSPDLSVTLSPLGAEMQAITLADGRELLWHGDPAHWSGRAPVLFPIVGRAPDDILSSGGVEAPMKQHGFARRSTFELEEATASLARFVLTDSDESRGVYPFLFRLTLTYRVEGAQLSVLAEVENRDSHDMPFGLGFHPAFAWPLPGAEGEDHHILLRDDAEPALARLTDGYLTDDRLPSPFDKGLLTVTPDLFEADAMIFPEGSGSELLYAAQGGDAPALRFRFENTPNLGIWTKPGAPFLCIEPWHGMAARQGAGPEITERPNTVRLSPGATQRFGYEVNVE</sequence>
<proteinExistence type="predicted"/>
<name>A0A418SHS8_9RHOB</name>
<dbReference type="Gene3D" id="2.70.98.10">
    <property type="match status" value="1"/>
</dbReference>
<dbReference type="KEGG" id="palw:PSAL_014710"/>
<dbReference type="InterPro" id="IPR008183">
    <property type="entry name" value="Aldose_1/G6P_1-epimerase"/>
</dbReference>
<dbReference type="AlphaFoldDB" id="A0A418SHS8"/>
<gene>
    <name evidence="1" type="primary">lacX</name>
    <name evidence="1" type="ORF">PSAL_014710</name>
</gene>
<dbReference type="CDD" id="cd09024">
    <property type="entry name" value="Aldose_epim_lacX"/>
    <property type="match status" value="1"/>
</dbReference>
<dbReference type="InterPro" id="IPR014718">
    <property type="entry name" value="GH-type_carb-bd"/>
</dbReference>
<dbReference type="Pfam" id="PF01263">
    <property type="entry name" value="Aldose_epim"/>
    <property type="match status" value="1"/>
</dbReference>
<evidence type="ECO:0000313" key="1">
    <source>
        <dbReference type="EMBL" id="QPM90236.1"/>
    </source>
</evidence>
<reference evidence="1 2" key="1">
    <citation type="submission" date="2020-08" db="EMBL/GenBank/DDBJ databases">
        <title>Genome sequence of Rhodobacteraceae bacterium Lw-13e.</title>
        <authorList>
            <person name="Poehlein A."/>
            <person name="Wolter L."/>
            <person name="Daniel R."/>
            <person name="Brinkhoff T."/>
        </authorList>
    </citation>
    <scope>NUCLEOTIDE SEQUENCE [LARGE SCALE GENOMIC DNA]</scope>
    <source>
        <strain evidence="1 2">Lw-13e</strain>
    </source>
</reference>
<dbReference type="OrthoDB" id="9795355at2"/>
<dbReference type="EMBL" id="CP060436">
    <property type="protein sequence ID" value="QPM90236.1"/>
    <property type="molecule type" value="Genomic_DNA"/>
</dbReference>
<accession>A0A418SHS8</accession>
<dbReference type="InterPro" id="IPR011013">
    <property type="entry name" value="Gal_mutarotase_sf_dom"/>
</dbReference>
<organism evidence="1 2">
    <name type="scientific">Pseudooceanicola algae</name>
    <dbReference type="NCBI Taxonomy" id="1537215"/>
    <lineage>
        <taxon>Bacteria</taxon>
        <taxon>Pseudomonadati</taxon>
        <taxon>Pseudomonadota</taxon>
        <taxon>Alphaproteobacteria</taxon>
        <taxon>Rhodobacterales</taxon>
        <taxon>Paracoccaceae</taxon>
        <taxon>Pseudooceanicola</taxon>
    </lineage>
</organism>
<dbReference type="PANTHER" id="PTHR11122">
    <property type="entry name" value="APOSPORY-ASSOCIATED PROTEIN C-RELATED"/>
    <property type="match status" value="1"/>
</dbReference>
<dbReference type="InterPro" id="IPR037481">
    <property type="entry name" value="LacX"/>
</dbReference>
<dbReference type="PANTHER" id="PTHR11122:SF13">
    <property type="entry name" value="GLUCOSE-6-PHOSPHATE 1-EPIMERASE"/>
    <property type="match status" value="1"/>
</dbReference>
<keyword evidence="2" id="KW-1185">Reference proteome</keyword>